<dbReference type="InterPro" id="IPR017850">
    <property type="entry name" value="Alkaline_phosphatase_core_sf"/>
</dbReference>
<evidence type="ECO:0000256" key="4">
    <source>
        <dbReference type="ARBA" id="ARBA00023180"/>
    </source>
</evidence>
<proteinExistence type="inferred from homology"/>
<feature type="domain" description="Sulfatase N-terminal" evidence="6">
    <location>
        <begin position="51"/>
        <end position="430"/>
    </location>
</feature>
<reference evidence="7" key="1">
    <citation type="submission" date="2020-11" db="EMBL/GenBank/DDBJ databases">
        <title>Nocardioides sp. nov., isolated from Soil of Cynanchum wilfordii Hemsley rhizosphere.</title>
        <authorList>
            <person name="Lee J.-S."/>
            <person name="Suh M.K."/>
            <person name="Kim J.-S."/>
        </authorList>
    </citation>
    <scope>NUCLEOTIDE SEQUENCE</scope>
    <source>
        <strain evidence="7">KCTC 19275</strain>
    </source>
</reference>
<dbReference type="PROSITE" id="PS51257">
    <property type="entry name" value="PROKAR_LIPOPROTEIN"/>
    <property type="match status" value="1"/>
</dbReference>
<dbReference type="GO" id="GO:0016787">
    <property type="term" value="F:hydrolase activity"/>
    <property type="evidence" value="ECO:0007669"/>
    <property type="project" value="UniProtKB-KW"/>
</dbReference>
<comment type="caution">
    <text evidence="7">The sequence shown here is derived from an EMBL/GenBank/DDBJ whole genome shotgun (WGS) entry which is preliminary data.</text>
</comment>
<dbReference type="EMBL" id="JADKPN010000001">
    <property type="protein sequence ID" value="MBF4761845.1"/>
    <property type="molecule type" value="Genomic_DNA"/>
</dbReference>
<name>A0A930VD70_9ACTN</name>
<keyword evidence="8" id="KW-1185">Reference proteome</keyword>
<accession>A0A930VD70</accession>
<dbReference type="RefSeq" id="WP_194705029.1">
    <property type="nucleotide sequence ID" value="NZ_JADKPN010000001.1"/>
</dbReference>
<evidence type="ECO:0000256" key="2">
    <source>
        <dbReference type="ARBA" id="ARBA00022729"/>
    </source>
</evidence>
<dbReference type="InterPro" id="IPR024607">
    <property type="entry name" value="Sulfatase_CS"/>
</dbReference>
<evidence type="ECO:0000259" key="6">
    <source>
        <dbReference type="Pfam" id="PF00884"/>
    </source>
</evidence>
<dbReference type="PANTHER" id="PTHR43108">
    <property type="entry name" value="N-ACETYLGLUCOSAMINE-6-SULFATASE FAMILY MEMBER"/>
    <property type="match status" value="1"/>
</dbReference>
<feature type="chain" id="PRO_5038887284" evidence="5">
    <location>
        <begin position="21"/>
        <end position="577"/>
    </location>
</feature>
<keyword evidence="2 5" id="KW-0732">Signal</keyword>
<comment type="similarity">
    <text evidence="1">Belongs to the sulfatase family.</text>
</comment>
<keyword evidence="3 7" id="KW-0378">Hydrolase</keyword>
<evidence type="ECO:0000313" key="8">
    <source>
        <dbReference type="Proteomes" id="UP000640489"/>
    </source>
</evidence>
<dbReference type="InterPro" id="IPR000917">
    <property type="entry name" value="Sulfatase_N"/>
</dbReference>
<evidence type="ECO:0000256" key="5">
    <source>
        <dbReference type="SAM" id="SignalP"/>
    </source>
</evidence>
<protein>
    <submittedName>
        <fullName evidence="7">Sulfatase-like hydrolase/transferase</fullName>
    </submittedName>
</protein>
<dbReference type="PANTHER" id="PTHR43108:SF8">
    <property type="entry name" value="SD21168P"/>
    <property type="match status" value="1"/>
</dbReference>
<dbReference type="PROSITE" id="PS00149">
    <property type="entry name" value="SULFATASE_2"/>
    <property type="match status" value="1"/>
</dbReference>
<dbReference type="Pfam" id="PF00884">
    <property type="entry name" value="Sulfatase"/>
    <property type="match status" value="1"/>
</dbReference>
<dbReference type="Gene3D" id="3.40.720.10">
    <property type="entry name" value="Alkaline Phosphatase, subunit A"/>
    <property type="match status" value="1"/>
</dbReference>
<dbReference type="AlphaFoldDB" id="A0A930VD70"/>
<dbReference type="SUPFAM" id="SSF53649">
    <property type="entry name" value="Alkaline phosphatase-like"/>
    <property type="match status" value="1"/>
</dbReference>
<keyword evidence="4" id="KW-0325">Glycoprotein</keyword>
<evidence type="ECO:0000256" key="3">
    <source>
        <dbReference type="ARBA" id="ARBA00022801"/>
    </source>
</evidence>
<dbReference type="Proteomes" id="UP000640489">
    <property type="component" value="Unassembled WGS sequence"/>
</dbReference>
<evidence type="ECO:0000256" key="1">
    <source>
        <dbReference type="ARBA" id="ARBA00008779"/>
    </source>
</evidence>
<evidence type="ECO:0000313" key="7">
    <source>
        <dbReference type="EMBL" id="MBF4761845.1"/>
    </source>
</evidence>
<organism evidence="7 8">
    <name type="scientific">Nocardioides islandensis</name>
    <dbReference type="NCBI Taxonomy" id="433663"/>
    <lineage>
        <taxon>Bacteria</taxon>
        <taxon>Bacillati</taxon>
        <taxon>Actinomycetota</taxon>
        <taxon>Actinomycetes</taxon>
        <taxon>Propionibacteriales</taxon>
        <taxon>Nocardioidaceae</taxon>
        <taxon>Nocardioides</taxon>
    </lineage>
</organism>
<sequence length="577" mass="63474">MHRAWIAAVAVVTTALLAAACGAPVVDAREAPERQGVARSAVHQAVPPRRPNIVFVLMDDFSMDLLGTMRSARYMTRHGASYDNAFVVDSLCCVSRSATFTGQYPHQTGVLTNTSNLPNRQGPMGGWRGFARYGNQARTFAVRLQRAGYLTGYVGKYLNGYEVNARDQALPPTPPGWSDFRAIFGTAYDGWDFQGLRPAPKGTSVLRSWPAPPATASRKKKDHAYAGTVIGHLAMRFLRARRSDARPYFLEVAPYAPHGRVDGRPSYADESLFPPAYRDQPGGTHRHGDCGLVACRRLTTKGLPGFGDRRADNRPDFRDGRRAPQWNKHPLALTRSQAQTNLRDRARMAQSVDRMVMRILRMVDENTYVVLTSDNGFHLGQLGLLRGKGTAYDTDTHVPVLVVGPGVVPGARDTMVSNIDWAPTFEALAGLGSPAYRSGTSLVPTFGDPSAQVADYVYFEHTFSRSRPGADPDRPFTGGGLNVIPSYVAVRSRTALLVRNDLDPRWGHHRYAYELYDYTGQRGRAWERANVYDDPAHAGVVTTLLSKLDQWDMCAGLRGADPVPESCRTLTVEPPLG</sequence>
<gene>
    <name evidence="7" type="ORF">ISU07_01790</name>
</gene>
<feature type="signal peptide" evidence="5">
    <location>
        <begin position="1"/>
        <end position="20"/>
    </location>
</feature>